<keyword evidence="13 19" id="KW-0175">Coiled coil</keyword>
<feature type="coiled-coil region" evidence="19">
    <location>
        <begin position="971"/>
        <end position="1023"/>
    </location>
</feature>
<dbReference type="InterPro" id="IPR027417">
    <property type="entry name" value="P-loop_NTPase"/>
</dbReference>
<keyword evidence="6 18" id="KW-0479">Metal-binding</keyword>
<comment type="similarity">
    <text evidence="4">Belongs to the SMC family. RAD50 subfamily.</text>
</comment>
<comment type="cofactor">
    <cofactor evidence="1">
        <name>Zn(2+)</name>
        <dbReference type="ChEBI" id="CHEBI:29105"/>
    </cofactor>
</comment>
<dbReference type="PROSITE" id="PS51131">
    <property type="entry name" value="ZN_HOOK"/>
    <property type="match status" value="1"/>
</dbReference>
<reference evidence="22" key="1">
    <citation type="submission" date="2025-08" db="UniProtKB">
        <authorList>
            <consortium name="RefSeq"/>
        </authorList>
    </citation>
    <scope>IDENTIFICATION</scope>
    <source>
        <tissue evidence="22">Whole larvae</tissue>
    </source>
</reference>
<evidence type="ECO:0000256" key="6">
    <source>
        <dbReference type="ARBA" id="ARBA00022723"/>
    </source>
</evidence>
<dbReference type="PANTHER" id="PTHR18867">
    <property type="entry name" value="RAD50"/>
    <property type="match status" value="1"/>
</dbReference>
<evidence type="ECO:0000256" key="5">
    <source>
        <dbReference type="ARBA" id="ARBA00022454"/>
    </source>
</evidence>
<evidence type="ECO:0000256" key="9">
    <source>
        <dbReference type="ARBA" id="ARBA00022801"/>
    </source>
</evidence>
<dbReference type="InterPro" id="IPR013134">
    <property type="entry name" value="Zn_hook_RAD50"/>
</dbReference>
<evidence type="ECO:0000256" key="7">
    <source>
        <dbReference type="ARBA" id="ARBA00022741"/>
    </source>
</evidence>
<dbReference type="Proteomes" id="UP001652740">
    <property type="component" value="Unplaced"/>
</dbReference>
<dbReference type="SUPFAM" id="SSF52540">
    <property type="entry name" value="P-loop containing nucleoside triphosphate hydrolases"/>
    <property type="match status" value="1"/>
</dbReference>
<feature type="coiled-coil region" evidence="19">
    <location>
        <begin position="580"/>
        <end position="666"/>
    </location>
</feature>
<keyword evidence="5" id="KW-0158">Chromosome</keyword>
<sequence>MAGVKSLAVRGIRSFGPEEVDEQRIIFDKPLTLILGQNGCGKTTIIECLRYAITGQMPPGSRNECFVHDPKVNRSTEVMAQVKLKIMNAKDKQLEVTRSMRVTALHKKKSKFQTLDSFLSIIDDEGKTKDISSRCADLDFVMFEELGVSKAILNSVIFCHQEDSSWPLDEGKKVKERFDEIFDADKYSDCFDRLRKIRKDYAQSLKLLEQEVAHLTDKKEDLDKRKLDMVNTESKISENELKISEMAQELKPITEKIKAIQTLEKNLATFEANKEKIKARLDHCQTQEEELKKAIKNIFDGTTPELQEKIANYATAHKQKQKELDESYKKNFSFNKEEEKIANEKTSNEIKLNKLIMLEGQNQEKIDKRNKMVVETAKLAEIDGVAEVETNEDADKLIQEITNKIKSLKQDLNELKSVADGEEKKMQVLVDESRDALSRHKQKISSKESEINKNKREANKLDREISDANESKVKLEALEAKVNAAEEEYQQAINELNPEECQQEIDDDNKAVDTHDKEIEDLDDKITKLQKHNEKVKERDMIEGSLKQKEKQSLVLKNKHKSAITELLGEMPEKDFAISINKYENDIRNEVDTMKQKLKDQQLEQKSLETERKHVRETLNERRSELTNAEDQIYQACGTQSYTATLEKITNTVEKLQDEQNVLQSSIFIITKYKGQLKDNNCCPLCNRGFETESEITDLISQMTTQVMNVPAKLEKVTEELQKASAKKDELISMKSLNERIITLKETDIPQLETRLKDIEQKISSLSQSSEELSNKLIEPEQKLQTAKLLQGEMPLLDRCNQDIKSISNMLETAQAQCADLGFNMTLEDANAKKIDLRQKISTLKARVKTSQRKLNAHTKKIQTMADKKNKLKEQCLNVQKKVQEIVNLQEKKKQIEADAEKFLEELKELQESIAPLEANLKEKEAAKNETVKKHRDIVDTKNNYIVKVVNEFDKVKTILSEIKQHKDRNIPREMEKIKEANDKLMEKQKQIMIDRDELTKKIDSLKDEIAKQEIYKRDLDDNLKLRKTQEEIGNCHKEEEKNNERMSGVNMDTLSEKESLITKQTKLFREKAQIEGSLSEQQDRLRQIKLEVKKLQNKDIERKYREKYYEFNVTKAMDKDIRDYSVALEKCLMEFHKEKMENINLIIREMWRKIYRGNDIDYIEIKTESSMTADSDRRKYDYRVVQCKNNVEIDMRGRCSAGQKVLACLIIRLALAETFSSRFGILALDEPTTNLDQENIRSLCSALGEIVQERMTQKNFMFIIITHDREFIESLGNIDKVSHYYEVSRNDEGKSRIKRIRFS</sequence>
<evidence type="ECO:0000313" key="22">
    <source>
        <dbReference type="RefSeq" id="XP_052747680.1"/>
    </source>
</evidence>
<keyword evidence="14" id="KW-0234">DNA repair</keyword>
<evidence type="ECO:0000256" key="11">
    <source>
        <dbReference type="ARBA" id="ARBA00022840"/>
    </source>
</evidence>
<dbReference type="Gene3D" id="3.40.50.300">
    <property type="entry name" value="P-loop containing nucleotide triphosphate hydrolases"/>
    <property type="match status" value="2"/>
</dbReference>
<evidence type="ECO:0000259" key="20">
    <source>
        <dbReference type="PROSITE" id="PS51131"/>
    </source>
</evidence>
<gene>
    <name evidence="22" type="primary">LOC113520478</name>
</gene>
<dbReference type="SUPFAM" id="SSF75712">
    <property type="entry name" value="Rad50 coiled-coil Zn hook"/>
    <property type="match status" value="1"/>
</dbReference>
<evidence type="ECO:0000256" key="19">
    <source>
        <dbReference type="SAM" id="Coils"/>
    </source>
</evidence>
<feature type="coiled-coil region" evidence="19">
    <location>
        <begin position="1072"/>
        <end position="1099"/>
    </location>
</feature>
<keyword evidence="12" id="KW-0460">Magnesium</keyword>
<evidence type="ECO:0000256" key="1">
    <source>
        <dbReference type="ARBA" id="ARBA00001947"/>
    </source>
</evidence>
<keyword evidence="7" id="KW-0547">Nucleotide-binding</keyword>
<evidence type="ECO:0000256" key="10">
    <source>
        <dbReference type="ARBA" id="ARBA00022833"/>
    </source>
</evidence>
<dbReference type="InterPro" id="IPR038729">
    <property type="entry name" value="Rad50/SbcC_AAA"/>
</dbReference>
<feature type="binding site" evidence="18">
    <location>
        <position position="686"/>
    </location>
    <ligand>
        <name>Zn(2+)</name>
        <dbReference type="ChEBI" id="CHEBI:29105"/>
    </ligand>
</feature>
<evidence type="ECO:0000256" key="13">
    <source>
        <dbReference type="ARBA" id="ARBA00023054"/>
    </source>
</evidence>
<dbReference type="Pfam" id="PF04423">
    <property type="entry name" value="Rad50_zn_hook"/>
    <property type="match status" value="1"/>
</dbReference>
<keyword evidence="8" id="KW-0227">DNA damage</keyword>
<evidence type="ECO:0000256" key="17">
    <source>
        <dbReference type="ARBA" id="ARBA00049360"/>
    </source>
</evidence>
<evidence type="ECO:0000256" key="4">
    <source>
        <dbReference type="ARBA" id="ARBA00009439"/>
    </source>
</evidence>
<keyword evidence="9" id="KW-0378">Hydrolase</keyword>
<evidence type="ECO:0000256" key="18">
    <source>
        <dbReference type="PROSITE-ProRule" id="PRU00471"/>
    </source>
</evidence>
<feature type="coiled-coil region" evidence="19">
    <location>
        <begin position="391"/>
        <end position="539"/>
    </location>
</feature>
<keyword evidence="10 18" id="KW-0862">Zinc</keyword>
<proteinExistence type="inferred from homology"/>
<comment type="subcellular location">
    <subcellularLocation>
        <location evidence="3">Chromosome</location>
    </subcellularLocation>
    <subcellularLocation>
        <location evidence="2">Nucleus</location>
    </subcellularLocation>
</comment>
<dbReference type="NCBIfam" id="TIGR00606">
    <property type="entry name" value="rad50"/>
    <property type="match status" value="1"/>
</dbReference>
<evidence type="ECO:0000256" key="3">
    <source>
        <dbReference type="ARBA" id="ARBA00004286"/>
    </source>
</evidence>
<feature type="coiled-coil region" evidence="19">
    <location>
        <begin position="191"/>
        <end position="225"/>
    </location>
</feature>
<keyword evidence="11" id="KW-0067">ATP-binding</keyword>
<feature type="binding site" evidence="18">
    <location>
        <position position="683"/>
    </location>
    <ligand>
        <name>Zn(2+)</name>
        <dbReference type="ChEBI" id="CHEBI:29105"/>
    </ligand>
</feature>
<keyword evidence="15" id="KW-0539">Nucleus</keyword>
<evidence type="ECO:0000256" key="2">
    <source>
        <dbReference type="ARBA" id="ARBA00004123"/>
    </source>
</evidence>
<name>A0ABM3M887_GALME</name>
<keyword evidence="21" id="KW-1185">Reference proteome</keyword>
<evidence type="ECO:0000256" key="12">
    <source>
        <dbReference type="ARBA" id="ARBA00022842"/>
    </source>
</evidence>
<organism evidence="21 22">
    <name type="scientific">Galleria mellonella</name>
    <name type="common">Greater wax moth</name>
    <dbReference type="NCBI Taxonomy" id="7137"/>
    <lineage>
        <taxon>Eukaryota</taxon>
        <taxon>Metazoa</taxon>
        <taxon>Ecdysozoa</taxon>
        <taxon>Arthropoda</taxon>
        <taxon>Hexapoda</taxon>
        <taxon>Insecta</taxon>
        <taxon>Pterygota</taxon>
        <taxon>Neoptera</taxon>
        <taxon>Endopterygota</taxon>
        <taxon>Lepidoptera</taxon>
        <taxon>Glossata</taxon>
        <taxon>Ditrysia</taxon>
        <taxon>Pyraloidea</taxon>
        <taxon>Pyralidae</taxon>
        <taxon>Galleriinae</taxon>
        <taxon>Galleria</taxon>
    </lineage>
</organism>
<feature type="coiled-coil region" evidence="19">
    <location>
        <begin position="253"/>
        <end position="294"/>
    </location>
</feature>
<dbReference type="RefSeq" id="XP_052747680.1">
    <property type="nucleotide sequence ID" value="XM_052891720.1"/>
</dbReference>
<keyword evidence="16" id="KW-0469">Meiosis</keyword>
<evidence type="ECO:0000256" key="16">
    <source>
        <dbReference type="ARBA" id="ARBA00023254"/>
    </source>
</evidence>
<evidence type="ECO:0000256" key="8">
    <source>
        <dbReference type="ARBA" id="ARBA00022763"/>
    </source>
</evidence>
<evidence type="ECO:0000256" key="15">
    <source>
        <dbReference type="ARBA" id="ARBA00023242"/>
    </source>
</evidence>
<evidence type="ECO:0000313" key="21">
    <source>
        <dbReference type="Proteomes" id="UP001652740"/>
    </source>
</evidence>
<protein>
    <submittedName>
        <fullName evidence="22">DNA repair protein RAD50</fullName>
    </submittedName>
</protein>
<feature type="domain" description="Zinc-hook" evidence="20">
    <location>
        <begin position="639"/>
        <end position="736"/>
    </location>
</feature>
<feature type="coiled-coil region" evidence="19">
    <location>
        <begin position="714"/>
        <end position="927"/>
    </location>
</feature>
<comment type="catalytic activity">
    <reaction evidence="17">
        <text>ATP + H2O = ADP + phosphate + H(+)</text>
        <dbReference type="Rhea" id="RHEA:13065"/>
        <dbReference type="ChEBI" id="CHEBI:15377"/>
        <dbReference type="ChEBI" id="CHEBI:15378"/>
        <dbReference type="ChEBI" id="CHEBI:30616"/>
        <dbReference type="ChEBI" id="CHEBI:43474"/>
        <dbReference type="ChEBI" id="CHEBI:456216"/>
    </reaction>
</comment>
<evidence type="ECO:0000256" key="14">
    <source>
        <dbReference type="ARBA" id="ARBA00023204"/>
    </source>
</evidence>
<dbReference type="Pfam" id="PF13558">
    <property type="entry name" value="SbcC_Walker_B"/>
    <property type="match status" value="1"/>
</dbReference>
<dbReference type="InterPro" id="IPR004584">
    <property type="entry name" value="Rad50_eukaryotes"/>
</dbReference>
<dbReference type="PANTHER" id="PTHR18867:SF12">
    <property type="entry name" value="DNA REPAIR PROTEIN RAD50"/>
    <property type="match status" value="1"/>
</dbReference>
<accession>A0ABM3M887</accession>
<dbReference type="GeneID" id="113520478"/>
<dbReference type="Pfam" id="PF13476">
    <property type="entry name" value="AAA_23"/>
    <property type="match status" value="1"/>
</dbReference>